<keyword evidence="1" id="KW-1133">Transmembrane helix</keyword>
<name>A0A1N7QIK6_9RHOB</name>
<dbReference type="STRING" id="1086013.SAMN05421774_11227"/>
<feature type="transmembrane region" description="Helical" evidence="1">
    <location>
        <begin position="16"/>
        <end position="38"/>
    </location>
</feature>
<evidence type="ECO:0000313" key="3">
    <source>
        <dbReference type="Proteomes" id="UP000186141"/>
    </source>
</evidence>
<proteinExistence type="predicted"/>
<reference evidence="2 3" key="1">
    <citation type="submission" date="2017-01" db="EMBL/GenBank/DDBJ databases">
        <authorList>
            <person name="Mah S.A."/>
            <person name="Swanson W.J."/>
            <person name="Moy G.W."/>
            <person name="Vacquier V.D."/>
        </authorList>
    </citation>
    <scope>NUCLEOTIDE SEQUENCE [LARGE SCALE GENOMIC DNA]</scope>
    <source>
        <strain evidence="2 3">DSM 26375</strain>
    </source>
</reference>
<keyword evidence="1" id="KW-0812">Transmembrane</keyword>
<dbReference type="RefSeq" id="WP_159441469.1">
    <property type="nucleotide sequence ID" value="NZ_BMEH01000012.1"/>
</dbReference>
<dbReference type="AlphaFoldDB" id="A0A1N7QIK6"/>
<evidence type="ECO:0000313" key="2">
    <source>
        <dbReference type="EMBL" id="SIT22604.1"/>
    </source>
</evidence>
<keyword evidence="3" id="KW-1185">Reference proteome</keyword>
<dbReference type="OrthoDB" id="9986085at2"/>
<protein>
    <submittedName>
        <fullName evidence="2">Uncharacterized protein</fullName>
    </submittedName>
</protein>
<keyword evidence="1" id="KW-0472">Membrane</keyword>
<dbReference type="Proteomes" id="UP000186141">
    <property type="component" value="Unassembled WGS sequence"/>
</dbReference>
<accession>A0A1N7QIK6</accession>
<dbReference type="EMBL" id="FTOT01000012">
    <property type="protein sequence ID" value="SIT22604.1"/>
    <property type="molecule type" value="Genomic_DNA"/>
</dbReference>
<evidence type="ECO:0000256" key="1">
    <source>
        <dbReference type="SAM" id="Phobius"/>
    </source>
</evidence>
<sequence>MTHFERLNTRRARTDLIHAALTALWSTGAALGWAILLAEGARLYLGHLAQLPHP</sequence>
<organism evidence="2 3">
    <name type="scientific">Gemmobacter megaterium</name>
    <dbReference type="NCBI Taxonomy" id="1086013"/>
    <lineage>
        <taxon>Bacteria</taxon>
        <taxon>Pseudomonadati</taxon>
        <taxon>Pseudomonadota</taxon>
        <taxon>Alphaproteobacteria</taxon>
        <taxon>Rhodobacterales</taxon>
        <taxon>Paracoccaceae</taxon>
        <taxon>Gemmobacter</taxon>
    </lineage>
</organism>
<gene>
    <name evidence="2" type="ORF">SAMN05421774_11227</name>
</gene>